<feature type="non-terminal residue" evidence="3">
    <location>
        <position position="645"/>
    </location>
</feature>
<dbReference type="InterPro" id="IPR056884">
    <property type="entry name" value="NPHP3-like_N"/>
</dbReference>
<protein>
    <recommendedName>
        <fullName evidence="2">Nephrocystin 3-like N-terminal domain-containing protein</fullName>
    </recommendedName>
</protein>
<name>A0A9W8J6B0_9AGAR</name>
<dbReference type="SUPFAM" id="SSF48452">
    <property type="entry name" value="TPR-like"/>
    <property type="match status" value="2"/>
</dbReference>
<organism evidence="3 4">
    <name type="scientific">Candolleomyces eurysporus</name>
    <dbReference type="NCBI Taxonomy" id="2828524"/>
    <lineage>
        <taxon>Eukaryota</taxon>
        <taxon>Fungi</taxon>
        <taxon>Dikarya</taxon>
        <taxon>Basidiomycota</taxon>
        <taxon>Agaricomycotina</taxon>
        <taxon>Agaricomycetes</taxon>
        <taxon>Agaricomycetidae</taxon>
        <taxon>Agaricales</taxon>
        <taxon>Agaricineae</taxon>
        <taxon>Psathyrellaceae</taxon>
        <taxon>Candolleomyces</taxon>
    </lineage>
</organism>
<evidence type="ECO:0000313" key="3">
    <source>
        <dbReference type="EMBL" id="KAJ2928234.1"/>
    </source>
</evidence>
<dbReference type="SMART" id="SM00028">
    <property type="entry name" value="TPR"/>
    <property type="match status" value="4"/>
</dbReference>
<dbReference type="PANTHER" id="PTHR19959">
    <property type="entry name" value="KINESIN LIGHT CHAIN"/>
    <property type="match status" value="1"/>
</dbReference>
<dbReference type="Gene3D" id="1.25.40.10">
    <property type="entry name" value="Tetratricopeptide repeat domain"/>
    <property type="match status" value="2"/>
</dbReference>
<keyword evidence="4" id="KW-1185">Reference proteome</keyword>
<sequence length="645" mass="72826">MATALPETAPLIEAAVKAEPELLQVESCFSFSARLQRLVYEPFKVAAAQASVSTSLLSEPYLIIIDGLDECDDKEAVREFITATLKFFHRNPSVPLRIFITSRVEQHIHSLLAADGGVRLKDLSDHCTREDIETFMRTVFDAETKTNPIIQAHIQQNGSWPHKDDAKKLVDRIGGSFVFASTLFKLIFQQPTSPDDHSTPLSRLPLALNIEPGLDGLYSQTLARSEHLPHFPEIISTLALLAKPLPISGVAELLDIQASAVAHVLLDLQAIVQVPGTDDAPITFYHTSLRDFLTTESRSGRFFVPLSFHARLLIGCLSCELRARRQAPRSLGFYLRQQTAVVRYSLYYGNRTHWNRGNAMFTRNDLETLIQLRREAVELLPIGFKSAEFNRLGLALGSLFAHDRSTSTIEEAISIHRKVLRSRPYLHPDRSFSLGNLGNALQSLFEHDQCISHIEEAISMHREALSLRPHPHPYRHISLNNLGNALQSLFEHDQCVSHIEEAISMHREALSLRPHPHPYRHSSLASLSAALYYRFNELGSIEDLDEAISRRREALEAPHRSRAGTLSALARYLYTRYHKAQSIVDLEEAISLFRELLVEHYLHGHDDRDRTLGELRSLLQLRFKVTGNQRDSDEIEQLGVEEGAK</sequence>
<dbReference type="InterPro" id="IPR019734">
    <property type="entry name" value="TPR_rpt"/>
</dbReference>
<keyword evidence="1" id="KW-0677">Repeat</keyword>
<reference evidence="3" key="1">
    <citation type="submission" date="2022-06" db="EMBL/GenBank/DDBJ databases">
        <title>Genome Sequence of Candolleomyces eurysporus.</title>
        <authorList>
            <person name="Buettner E."/>
        </authorList>
    </citation>
    <scope>NUCLEOTIDE SEQUENCE</scope>
    <source>
        <strain evidence="3">VTCC 930004</strain>
    </source>
</reference>
<accession>A0A9W8J6B0</accession>
<feature type="domain" description="Nephrocystin 3-like N-terminal" evidence="2">
    <location>
        <begin position="53"/>
        <end position="103"/>
    </location>
</feature>
<dbReference type="Proteomes" id="UP001140091">
    <property type="component" value="Unassembled WGS sequence"/>
</dbReference>
<dbReference type="Pfam" id="PF13374">
    <property type="entry name" value="TPR_10"/>
    <property type="match status" value="4"/>
</dbReference>
<dbReference type="EMBL" id="JANBPK010000934">
    <property type="protein sequence ID" value="KAJ2928234.1"/>
    <property type="molecule type" value="Genomic_DNA"/>
</dbReference>
<dbReference type="PANTHER" id="PTHR19959:SF119">
    <property type="entry name" value="FUNGAL LIPASE-LIKE DOMAIN-CONTAINING PROTEIN"/>
    <property type="match status" value="1"/>
</dbReference>
<dbReference type="InterPro" id="IPR011990">
    <property type="entry name" value="TPR-like_helical_dom_sf"/>
</dbReference>
<dbReference type="Pfam" id="PF24883">
    <property type="entry name" value="NPHP3_N"/>
    <property type="match status" value="1"/>
</dbReference>
<dbReference type="AlphaFoldDB" id="A0A9W8J6B0"/>
<comment type="caution">
    <text evidence="3">The sequence shown here is derived from an EMBL/GenBank/DDBJ whole genome shotgun (WGS) entry which is preliminary data.</text>
</comment>
<evidence type="ECO:0000313" key="4">
    <source>
        <dbReference type="Proteomes" id="UP001140091"/>
    </source>
</evidence>
<dbReference type="OrthoDB" id="2953221at2759"/>
<proteinExistence type="predicted"/>
<evidence type="ECO:0000256" key="1">
    <source>
        <dbReference type="ARBA" id="ARBA00022737"/>
    </source>
</evidence>
<evidence type="ECO:0000259" key="2">
    <source>
        <dbReference type="Pfam" id="PF24883"/>
    </source>
</evidence>
<gene>
    <name evidence="3" type="ORF">H1R20_g8863</name>
</gene>